<dbReference type="PANTHER" id="PTHR42827">
    <property type="entry name" value="IRON-SULFUR CLUSTER-BINDING PROTEIN-RELATED"/>
    <property type="match status" value="1"/>
</dbReference>
<name>A0A3T0D490_9FIRM</name>
<gene>
    <name evidence="5" type="ORF">ELD05_03845</name>
</gene>
<feature type="domain" description="4Fe-4S ferredoxin-type" evidence="4">
    <location>
        <begin position="153"/>
        <end position="182"/>
    </location>
</feature>
<reference evidence="5 6" key="1">
    <citation type="submission" date="2018-12" db="EMBL/GenBank/DDBJ databases">
        <title>Genome sequence from the cellulolytic species, Caldicellulosiruptor changbaiensis.</title>
        <authorList>
            <person name="Blumer-Schuette S.E."/>
            <person name="Mendoza C."/>
        </authorList>
    </citation>
    <scope>NUCLEOTIDE SEQUENCE [LARGE SCALE GENOMIC DNA]</scope>
    <source>
        <strain evidence="5 6">CBS-Z</strain>
    </source>
</reference>
<proteinExistence type="predicted"/>
<dbReference type="PROSITE" id="PS51379">
    <property type="entry name" value="4FE4S_FER_2"/>
    <property type="match status" value="1"/>
</dbReference>
<evidence type="ECO:0000256" key="1">
    <source>
        <dbReference type="ARBA" id="ARBA00022723"/>
    </source>
</evidence>
<dbReference type="GO" id="GO:0051536">
    <property type="term" value="F:iron-sulfur cluster binding"/>
    <property type="evidence" value="ECO:0007669"/>
    <property type="project" value="UniProtKB-KW"/>
</dbReference>
<sequence length="229" mass="25579">MILKELKEMLIKEGASDVGISNIHEYLPAELKMFKTCITVTVRLSDAIVNEIVDSPTFTYYHHYKAVNNLIDLLTLKGVLFLESKGYFAMSVAASQSVHGKDNGFSGVLSHKIGAVLSGMGFIGKNNLFVHNRFGPRVRLGTILTTYEPEEKIENHIMEPQCGQCNLCIISCPAQALRGSTWYLGIDRNEMIDPHACSTYMKEKFKYIGRGQVCGICMRVCPYGSEVKR</sequence>
<dbReference type="AlphaFoldDB" id="A0A3T0D490"/>
<dbReference type="PROSITE" id="PS00198">
    <property type="entry name" value="4FE4S_FER_1"/>
    <property type="match status" value="1"/>
</dbReference>
<evidence type="ECO:0000313" key="5">
    <source>
        <dbReference type="EMBL" id="AZT89859.1"/>
    </source>
</evidence>
<keyword evidence="1" id="KW-0479">Metal-binding</keyword>
<dbReference type="KEGG" id="ccha:ELD05_03845"/>
<evidence type="ECO:0000313" key="6">
    <source>
        <dbReference type="Proteomes" id="UP000282930"/>
    </source>
</evidence>
<evidence type="ECO:0000259" key="4">
    <source>
        <dbReference type="PROSITE" id="PS51379"/>
    </source>
</evidence>
<accession>A0A3T0D490</accession>
<dbReference type="Proteomes" id="UP000282930">
    <property type="component" value="Chromosome"/>
</dbReference>
<dbReference type="Pfam" id="PF13484">
    <property type="entry name" value="Fer4_16"/>
    <property type="match status" value="1"/>
</dbReference>
<organism evidence="5 6">
    <name type="scientific">Caldicellulosiruptor changbaiensis</name>
    <dbReference type="NCBI Taxonomy" id="1222016"/>
    <lineage>
        <taxon>Bacteria</taxon>
        <taxon>Bacillati</taxon>
        <taxon>Bacillota</taxon>
        <taxon>Bacillota incertae sedis</taxon>
        <taxon>Caldicellulosiruptorales</taxon>
        <taxon>Caldicellulosiruptoraceae</taxon>
        <taxon>Caldicellulosiruptor</taxon>
    </lineage>
</organism>
<dbReference type="Gene3D" id="3.30.70.20">
    <property type="match status" value="1"/>
</dbReference>
<evidence type="ECO:0000256" key="3">
    <source>
        <dbReference type="ARBA" id="ARBA00023014"/>
    </source>
</evidence>
<keyword evidence="3" id="KW-0411">Iron-sulfur</keyword>
<keyword evidence="2" id="KW-0408">Iron</keyword>
<protein>
    <submittedName>
        <fullName evidence="5">Epoxyqueuosine reductase</fullName>
    </submittedName>
</protein>
<dbReference type="GO" id="GO:0046872">
    <property type="term" value="F:metal ion binding"/>
    <property type="evidence" value="ECO:0007669"/>
    <property type="project" value="UniProtKB-KW"/>
</dbReference>
<keyword evidence="6" id="KW-1185">Reference proteome</keyword>
<dbReference type="PANTHER" id="PTHR42827:SF1">
    <property type="entry name" value="IRON-SULFUR CLUSTER-BINDING PROTEIN"/>
    <property type="match status" value="1"/>
</dbReference>
<dbReference type="SUPFAM" id="SSF54862">
    <property type="entry name" value="4Fe-4S ferredoxins"/>
    <property type="match status" value="1"/>
</dbReference>
<dbReference type="RefSeq" id="WP_127351432.1">
    <property type="nucleotide sequence ID" value="NZ_CP034791.1"/>
</dbReference>
<dbReference type="EMBL" id="CP034791">
    <property type="protein sequence ID" value="AZT89859.1"/>
    <property type="molecule type" value="Genomic_DNA"/>
</dbReference>
<dbReference type="InterPro" id="IPR017900">
    <property type="entry name" value="4Fe4S_Fe_S_CS"/>
</dbReference>
<evidence type="ECO:0000256" key="2">
    <source>
        <dbReference type="ARBA" id="ARBA00023004"/>
    </source>
</evidence>
<dbReference type="InterPro" id="IPR017896">
    <property type="entry name" value="4Fe4S_Fe-S-bd"/>
</dbReference>